<evidence type="ECO:0000313" key="18">
    <source>
        <dbReference type="EMBL" id="MQY50433.1"/>
    </source>
</evidence>
<dbReference type="Gene3D" id="3.30.565.10">
    <property type="entry name" value="Histidine kinase-like ATPase, C-terminal domain"/>
    <property type="match status" value="1"/>
</dbReference>
<evidence type="ECO:0000256" key="2">
    <source>
        <dbReference type="ARBA" id="ARBA00004429"/>
    </source>
</evidence>
<evidence type="ECO:0000256" key="11">
    <source>
        <dbReference type="ARBA" id="ARBA00022840"/>
    </source>
</evidence>
<accession>A0A6L5JST0</accession>
<reference evidence="18 19" key="1">
    <citation type="submission" date="2019-10" db="EMBL/GenBank/DDBJ databases">
        <title>Whole-genome sequence of the purple nonsulfur photosynthetic bacterium Rhodocyclus tenuis.</title>
        <authorList>
            <person name="Kyndt J.A."/>
            <person name="Meyer T.E."/>
        </authorList>
    </citation>
    <scope>NUCLEOTIDE SEQUENCE [LARGE SCALE GENOMIC DNA]</scope>
    <source>
        <strain evidence="18 19">DSM 110</strain>
    </source>
</reference>
<dbReference type="Proteomes" id="UP000480275">
    <property type="component" value="Unassembled WGS sequence"/>
</dbReference>
<keyword evidence="13" id="KW-0902">Two-component regulatory system</keyword>
<evidence type="ECO:0000256" key="5">
    <source>
        <dbReference type="ARBA" id="ARBA00022519"/>
    </source>
</evidence>
<evidence type="ECO:0000256" key="1">
    <source>
        <dbReference type="ARBA" id="ARBA00000085"/>
    </source>
</evidence>
<dbReference type="OrthoDB" id="9804645at2"/>
<dbReference type="GO" id="GO:0005886">
    <property type="term" value="C:plasma membrane"/>
    <property type="evidence" value="ECO:0007669"/>
    <property type="project" value="UniProtKB-SubCell"/>
</dbReference>
<dbReference type="Gene3D" id="1.10.8.500">
    <property type="entry name" value="HAMP domain in histidine kinase"/>
    <property type="match status" value="1"/>
</dbReference>
<dbReference type="GO" id="GO:0005524">
    <property type="term" value="F:ATP binding"/>
    <property type="evidence" value="ECO:0007669"/>
    <property type="project" value="UniProtKB-KW"/>
</dbReference>
<proteinExistence type="predicted"/>
<dbReference type="AlphaFoldDB" id="A0A6L5JST0"/>
<evidence type="ECO:0000313" key="19">
    <source>
        <dbReference type="Proteomes" id="UP000480275"/>
    </source>
</evidence>
<dbReference type="CDD" id="cd00082">
    <property type="entry name" value="HisKA"/>
    <property type="match status" value="1"/>
</dbReference>
<dbReference type="InterPro" id="IPR003594">
    <property type="entry name" value="HATPase_dom"/>
</dbReference>
<protein>
    <recommendedName>
        <fullName evidence="3">histidine kinase</fullName>
        <ecNumber evidence="3">2.7.13.3</ecNumber>
    </recommendedName>
</protein>
<dbReference type="Gene3D" id="3.30.450.300">
    <property type="entry name" value="Sensor histidine kinase RisS, periplasmic domain"/>
    <property type="match status" value="1"/>
</dbReference>
<evidence type="ECO:0000256" key="6">
    <source>
        <dbReference type="ARBA" id="ARBA00022553"/>
    </source>
</evidence>
<keyword evidence="8 15" id="KW-0812">Transmembrane</keyword>
<evidence type="ECO:0000256" key="8">
    <source>
        <dbReference type="ARBA" id="ARBA00022692"/>
    </source>
</evidence>
<evidence type="ECO:0000256" key="12">
    <source>
        <dbReference type="ARBA" id="ARBA00022989"/>
    </source>
</evidence>
<keyword evidence="11" id="KW-0067">ATP-binding</keyword>
<evidence type="ECO:0000256" key="3">
    <source>
        <dbReference type="ARBA" id="ARBA00012438"/>
    </source>
</evidence>
<feature type="transmembrane region" description="Helical" evidence="15">
    <location>
        <begin position="12"/>
        <end position="31"/>
    </location>
</feature>
<keyword evidence="14 15" id="KW-0472">Membrane</keyword>
<dbReference type="GO" id="GO:0000155">
    <property type="term" value="F:phosphorelay sensor kinase activity"/>
    <property type="evidence" value="ECO:0007669"/>
    <property type="project" value="InterPro"/>
</dbReference>
<keyword evidence="7" id="KW-0808">Transferase</keyword>
<comment type="caution">
    <text evidence="18">The sequence shown here is derived from an EMBL/GenBank/DDBJ whole genome shotgun (WGS) entry which is preliminary data.</text>
</comment>
<dbReference type="CDD" id="cd06225">
    <property type="entry name" value="HAMP"/>
    <property type="match status" value="1"/>
</dbReference>
<evidence type="ECO:0000256" key="13">
    <source>
        <dbReference type="ARBA" id="ARBA00023012"/>
    </source>
</evidence>
<keyword evidence="4" id="KW-1003">Cell membrane</keyword>
<keyword evidence="12 15" id="KW-1133">Transmembrane helix</keyword>
<dbReference type="Pfam" id="PF02518">
    <property type="entry name" value="HATPase_c"/>
    <property type="match status" value="1"/>
</dbReference>
<dbReference type="PRINTS" id="PR00344">
    <property type="entry name" value="BCTRLSENSOR"/>
</dbReference>
<dbReference type="PROSITE" id="PS50109">
    <property type="entry name" value="HIS_KIN"/>
    <property type="match status" value="1"/>
</dbReference>
<keyword evidence="6" id="KW-0597">Phosphoprotein</keyword>
<dbReference type="PROSITE" id="PS50885">
    <property type="entry name" value="HAMP"/>
    <property type="match status" value="1"/>
</dbReference>
<sequence length="453" mass="49691">MNRLPRTLLARTFLLISLLLSIAVASWLGLFALSEKLPRAQQLAQLVVSVVNLTRAALVAAEPSRRHALLREMDEREGVRVLPVEATDRVEPPSDSRFQTRMRSIVTASLGADTRFASVVNGQRGIWVSFHLDPLPSAAPTGANTEDEFWLMLPGSRAEHDFPWHWVIWAVLVLGLALAVAWLIVSRVTEPLRALARAARELGRGQRPAALPERGSLELQQLAEAFNRMSEDLHRIDAERAETLAGISHDLRTPLARLRLDTELSVSDSVARAAMSADIEQMDTVIAQFLEFARGESEALQHDGEINMLAVEAAARARRAGISLAYFPGELPPGPLYPHALSRAIDNLLDNARKYAGGEIELHTRLDRTGERLIEVMDRGPGIPESESERLKRPFTRMENARSNAGGAGLGLAIVERIAHLHGGQLELRARPGGGLIACLRLPGVTPPDTARR</sequence>
<dbReference type="SUPFAM" id="SSF47384">
    <property type="entry name" value="Homodimeric domain of signal transducing histidine kinase"/>
    <property type="match status" value="1"/>
</dbReference>
<dbReference type="EMBL" id="WIXJ01000001">
    <property type="protein sequence ID" value="MQY50433.1"/>
    <property type="molecule type" value="Genomic_DNA"/>
</dbReference>
<evidence type="ECO:0000256" key="9">
    <source>
        <dbReference type="ARBA" id="ARBA00022741"/>
    </source>
</evidence>
<dbReference type="Gene3D" id="1.10.287.130">
    <property type="match status" value="1"/>
</dbReference>
<gene>
    <name evidence="18" type="ORF">GHK24_01370</name>
</gene>
<dbReference type="InterPro" id="IPR005467">
    <property type="entry name" value="His_kinase_dom"/>
</dbReference>
<keyword evidence="9" id="KW-0547">Nucleotide-binding</keyword>
<dbReference type="Pfam" id="PF00672">
    <property type="entry name" value="HAMP"/>
    <property type="match status" value="1"/>
</dbReference>
<dbReference type="InterPro" id="IPR003660">
    <property type="entry name" value="HAMP_dom"/>
</dbReference>
<feature type="domain" description="Histidine kinase" evidence="16">
    <location>
        <begin position="246"/>
        <end position="446"/>
    </location>
</feature>
<evidence type="ECO:0000256" key="7">
    <source>
        <dbReference type="ARBA" id="ARBA00022679"/>
    </source>
</evidence>
<evidence type="ECO:0000256" key="4">
    <source>
        <dbReference type="ARBA" id="ARBA00022475"/>
    </source>
</evidence>
<dbReference type="SUPFAM" id="SSF55874">
    <property type="entry name" value="ATPase domain of HSP90 chaperone/DNA topoisomerase II/histidine kinase"/>
    <property type="match status" value="1"/>
</dbReference>
<dbReference type="EC" id="2.7.13.3" evidence="3"/>
<evidence type="ECO:0000256" key="14">
    <source>
        <dbReference type="ARBA" id="ARBA00023136"/>
    </source>
</evidence>
<dbReference type="InterPro" id="IPR032408">
    <property type="entry name" value="RisS_PPD"/>
</dbReference>
<dbReference type="PANTHER" id="PTHR44936:SF5">
    <property type="entry name" value="SENSOR HISTIDINE KINASE ENVZ"/>
    <property type="match status" value="1"/>
</dbReference>
<evidence type="ECO:0000259" key="17">
    <source>
        <dbReference type="PROSITE" id="PS50885"/>
    </source>
</evidence>
<dbReference type="Pfam" id="PF16524">
    <property type="entry name" value="RisS_PPD"/>
    <property type="match status" value="1"/>
</dbReference>
<evidence type="ECO:0000256" key="15">
    <source>
        <dbReference type="SAM" id="Phobius"/>
    </source>
</evidence>
<evidence type="ECO:0000259" key="16">
    <source>
        <dbReference type="PROSITE" id="PS50109"/>
    </source>
</evidence>
<evidence type="ECO:0000256" key="10">
    <source>
        <dbReference type="ARBA" id="ARBA00022777"/>
    </source>
</evidence>
<keyword evidence="10" id="KW-0418">Kinase</keyword>
<dbReference type="InterPro" id="IPR036890">
    <property type="entry name" value="HATPase_C_sf"/>
</dbReference>
<dbReference type="PANTHER" id="PTHR44936">
    <property type="entry name" value="SENSOR PROTEIN CREC"/>
    <property type="match status" value="1"/>
</dbReference>
<dbReference type="SUPFAM" id="SSF158472">
    <property type="entry name" value="HAMP domain-like"/>
    <property type="match status" value="1"/>
</dbReference>
<dbReference type="InterPro" id="IPR004358">
    <property type="entry name" value="Sig_transdc_His_kin-like_C"/>
</dbReference>
<dbReference type="InterPro" id="IPR036097">
    <property type="entry name" value="HisK_dim/P_sf"/>
</dbReference>
<name>A0A6L5JST0_RHOTE</name>
<feature type="domain" description="HAMP" evidence="17">
    <location>
        <begin position="186"/>
        <end position="238"/>
    </location>
</feature>
<organism evidence="18 19">
    <name type="scientific">Rhodocyclus tenuis</name>
    <name type="common">Rhodospirillum tenue</name>
    <dbReference type="NCBI Taxonomy" id="1066"/>
    <lineage>
        <taxon>Bacteria</taxon>
        <taxon>Pseudomonadati</taxon>
        <taxon>Pseudomonadota</taxon>
        <taxon>Betaproteobacteria</taxon>
        <taxon>Rhodocyclales</taxon>
        <taxon>Rhodocyclaceae</taxon>
        <taxon>Rhodocyclus</taxon>
    </lineage>
</organism>
<dbReference type="SMART" id="SM00304">
    <property type="entry name" value="HAMP"/>
    <property type="match status" value="1"/>
</dbReference>
<dbReference type="InterPro" id="IPR038421">
    <property type="entry name" value="RisS_PPD_sf"/>
</dbReference>
<dbReference type="SMART" id="SM00387">
    <property type="entry name" value="HATPase_c"/>
    <property type="match status" value="1"/>
</dbReference>
<dbReference type="SMART" id="SM00388">
    <property type="entry name" value="HisKA"/>
    <property type="match status" value="1"/>
</dbReference>
<keyword evidence="5" id="KW-0997">Cell inner membrane</keyword>
<comment type="catalytic activity">
    <reaction evidence="1">
        <text>ATP + protein L-histidine = ADP + protein N-phospho-L-histidine.</text>
        <dbReference type="EC" id="2.7.13.3"/>
    </reaction>
</comment>
<dbReference type="InterPro" id="IPR050980">
    <property type="entry name" value="2C_sensor_his_kinase"/>
</dbReference>
<dbReference type="InterPro" id="IPR003661">
    <property type="entry name" value="HisK_dim/P_dom"/>
</dbReference>
<feature type="transmembrane region" description="Helical" evidence="15">
    <location>
        <begin position="166"/>
        <end position="185"/>
    </location>
</feature>
<dbReference type="Pfam" id="PF00512">
    <property type="entry name" value="HisKA"/>
    <property type="match status" value="1"/>
</dbReference>
<comment type="subcellular location">
    <subcellularLocation>
        <location evidence="2">Cell inner membrane</location>
        <topology evidence="2">Multi-pass membrane protein</topology>
    </subcellularLocation>
</comment>